<evidence type="ECO:0000256" key="1">
    <source>
        <dbReference type="ARBA" id="ARBA00004873"/>
    </source>
</evidence>
<reference evidence="7 8" key="1">
    <citation type="journal article" date="2013" name="Appl. Environ. Microbiol.">
        <title>Variation of the Virus-Related Elements within Syntenic Genomes of the Hyperthermophilic Archaeon Aeropyrum.</title>
        <authorList>
            <person name="Daifuku T."/>
            <person name="Yoshida T."/>
            <person name="Kitamura T."/>
            <person name="Kawaichi S."/>
            <person name="Inoue T."/>
            <person name="Nomura K."/>
            <person name="Yoshida Y."/>
            <person name="Kuno S."/>
            <person name="Sako Y."/>
        </authorList>
    </citation>
    <scope>NUCLEOTIDE SEQUENCE [LARGE SCALE GENOMIC DNA]</scope>
    <source>
        <strain evidence="7 8">SY1</strain>
    </source>
</reference>
<accession>U3T7K7</accession>
<dbReference type="Pfam" id="PF00425">
    <property type="entry name" value="Chorismate_bind"/>
    <property type="match status" value="1"/>
</dbReference>
<dbReference type="PATRIC" id="fig|1198449.6.peg.34"/>
<dbReference type="PRINTS" id="PR00095">
    <property type="entry name" value="ANTSNTHASEI"/>
</dbReference>
<dbReference type="STRING" id="1198449.ACAM_0033"/>
<comment type="similarity">
    <text evidence="2">Belongs to the anthranilate synthase component I family.</text>
</comment>
<dbReference type="EC" id="4.1.3.27" evidence="3"/>
<feature type="domain" description="Chorismate-utilising enzyme C-terminal" evidence="6">
    <location>
        <begin position="171"/>
        <end position="423"/>
    </location>
</feature>
<comment type="pathway">
    <text evidence="1">Amino-acid biosynthesis; L-tryptophan biosynthesis; L-tryptophan from chorismate: step 1/5.</text>
</comment>
<keyword evidence="4" id="KW-0057">Aromatic amino acid biosynthesis</keyword>
<dbReference type="GO" id="GO:0000162">
    <property type="term" value="P:L-tryptophan biosynthetic process"/>
    <property type="evidence" value="ECO:0007669"/>
    <property type="project" value="UniProtKB-UniPathway"/>
</dbReference>
<evidence type="ECO:0000256" key="5">
    <source>
        <dbReference type="ARBA" id="ARBA00047683"/>
    </source>
</evidence>
<dbReference type="SUPFAM" id="SSF56322">
    <property type="entry name" value="ADC synthase"/>
    <property type="match status" value="1"/>
</dbReference>
<evidence type="ECO:0000256" key="3">
    <source>
        <dbReference type="ARBA" id="ARBA00012266"/>
    </source>
</evidence>
<keyword evidence="4" id="KW-0028">Amino-acid biosynthesis</keyword>
<name>U3T7K7_9CREN</name>
<dbReference type="InterPro" id="IPR005801">
    <property type="entry name" value="ADC_synthase"/>
</dbReference>
<evidence type="ECO:0000256" key="2">
    <source>
        <dbReference type="ARBA" id="ARBA00009562"/>
    </source>
</evidence>
<evidence type="ECO:0000313" key="7">
    <source>
        <dbReference type="EMBL" id="BAN89502.1"/>
    </source>
</evidence>
<dbReference type="eggNOG" id="arCOG02014">
    <property type="taxonomic scope" value="Archaea"/>
</dbReference>
<proteinExistence type="inferred from homology"/>
<evidence type="ECO:0000313" key="8">
    <source>
        <dbReference type="Proteomes" id="UP000016887"/>
    </source>
</evidence>
<protein>
    <recommendedName>
        <fullName evidence="3">anthranilate synthase</fullName>
        <ecNumber evidence="3">4.1.3.27</ecNumber>
    </recommendedName>
</protein>
<dbReference type="InterPro" id="IPR019999">
    <property type="entry name" value="Anth_synth_I-like"/>
</dbReference>
<dbReference type="KEGG" id="acj:ACAM_0033"/>
<evidence type="ECO:0000259" key="6">
    <source>
        <dbReference type="Pfam" id="PF00425"/>
    </source>
</evidence>
<dbReference type="UniPathway" id="UPA00035">
    <property type="reaction ID" value="UER00040"/>
</dbReference>
<sequence>MRRVPSPLLHWDGCVKESIHSIPSPRGLAAAAILSGEEYVALLESGGGLQNRSRFTFLALGARDAFRQEGIPGVYRNLGRFLEDRRCDTIPCRDMAVFTLSYDSVGDKEDWLAPRLGGHHWPIALAFEPEKLMIYDHAAERVISCPRSPTLSPARGQGGFRVEGKIYSTTREVFEDRVTKAIGEIERGEAFQIVLSRVERLYYKGSLFTAYLRLAGVNPSPYMYYMKAEDLEIFGTSPELLIKLDKGRLETHPIAGTRPRARGSSDVCLEEELLGDEKEVAEHIMLVDLARNDLASIAEPGTVEVTSFMDIEKYSHVMHIVSRVEAKARAGLAFYEAVSHTLPAGTVSGAPKPRAMEIISRLEPEPRGPYAGAVGIGGSNAGEAAIIIRSGWTVGEGVLEIRAGAGIVYDSKPSREFMETEYKLAALRRILKNGSNQG</sequence>
<dbReference type="Gene3D" id="3.60.120.10">
    <property type="entry name" value="Anthranilate synthase"/>
    <property type="match status" value="1"/>
</dbReference>
<dbReference type="Proteomes" id="UP000016887">
    <property type="component" value="Chromosome"/>
</dbReference>
<organism evidence="7 8">
    <name type="scientific">Aeropyrum camini SY1 = JCM 12091</name>
    <dbReference type="NCBI Taxonomy" id="1198449"/>
    <lineage>
        <taxon>Archaea</taxon>
        <taxon>Thermoproteota</taxon>
        <taxon>Thermoprotei</taxon>
        <taxon>Desulfurococcales</taxon>
        <taxon>Desulfurococcaceae</taxon>
        <taxon>Aeropyrum</taxon>
    </lineage>
</organism>
<dbReference type="PANTHER" id="PTHR11236:SF9">
    <property type="entry name" value="ANTHRANILATE SYNTHASE COMPONENT 1"/>
    <property type="match status" value="1"/>
</dbReference>
<dbReference type="InterPro" id="IPR015890">
    <property type="entry name" value="Chorismate_C"/>
</dbReference>
<evidence type="ECO:0000256" key="4">
    <source>
        <dbReference type="ARBA" id="ARBA00022822"/>
    </source>
</evidence>
<gene>
    <name evidence="7" type="ORF">ACAM_0033</name>
</gene>
<keyword evidence="8" id="KW-1185">Reference proteome</keyword>
<dbReference type="EMBL" id="AP012489">
    <property type="protein sequence ID" value="BAN89502.1"/>
    <property type="molecule type" value="Genomic_DNA"/>
</dbReference>
<keyword evidence="4" id="KW-0822">Tryptophan biosynthesis</keyword>
<dbReference type="PANTHER" id="PTHR11236">
    <property type="entry name" value="AMINOBENZOATE/ANTHRANILATE SYNTHASE"/>
    <property type="match status" value="1"/>
</dbReference>
<dbReference type="AlphaFoldDB" id="U3T7K7"/>
<dbReference type="GO" id="GO:0004049">
    <property type="term" value="F:anthranilate synthase activity"/>
    <property type="evidence" value="ECO:0007669"/>
    <property type="project" value="UniProtKB-EC"/>
</dbReference>
<comment type="catalytic activity">
    <reaction evidence="5">
        <text>chorismate + L-glutamine = anthranilate + pyruvate + L-glutamate + H(+)</text>
        <dbReference type="Rhea" id="RHEA:21732"/>
        <dbReference type="ChEBI" id="CHEBI:15361"/>
        <dbReference type="ChEBI" id="CHEBI:15378"/>
        <dbReference type="ChEBI" id="CHEBI:16567"/>
        <dbReference type="ChEBI" id="CHEBI:29748"/>
        <dbReference type="ChEBI" id="CHEBI:29985"/>
        <dbReference type="ChEBI" id="CHEBI:58359"/>
        <dbReference type="EC" id="4.1.3.27"/>
    </reaction>
</comment>